<dbReference type="Proteomes" id="UP000538666">
    <property type="component" value="Unassembled WGS sequence"/>
</dbReference>
<dbReference type="SUPFAM" id="SSF49452">
    <property type="entry name" value="Starch-binding domain-like"/>
    <property type="match status" value="1"/>
</dbReference>
<dbReference type="InterPro" id="IPR011990">
    <property type="entry name" value="TPR-like_helical_dom_sf"/>
</dbReference>
<dbReference type="EMBL" id="JACHEK010000012">
    <property type="protein sequence ID" value="MBB6147054.1"/>
    <property type="molecule type" value="Genomic_DNA"/>
</dbReference>
<gene>
    <name evidence="2" type="ORF">HNQ77_005039</name>
</gene>
<dbReference type="RefSeq" id="WP_231581339.1">
    <property type="nucleotide sequence ID" value="NZ_JACHEK010000012.1"/>
</dbReference>
<dbReference type="SUPFAM" id="SSF48452">
    <property type="entry name" value="TPR-like"/>
    <property type="match status" value="1"/>
</dbReference>
<dbReference type="InterPro" id="IPR013784">
    <property type="entry name" value="Carb-bd-like_fold"/>
</dbReference>
<evidence type="ECO:0000313" key="3">
    <source>
        <dbReference type="Proteomes" id="UP000538666"/>
    </source>
</evidence>
<protein>
    <submittedName>
        <fullName evidence="2">Tetratricopeptide (TPR) repeat protein</fullName>
    </submittedName>
</protein>
<evidence type="ECO:0000256" key="1">
    <source>
        <dbReference type="SAM" id="Coils"/>
    </source>
</evidence>
<name>A0A841K9U1_9BACT</name>
<dbReference type="Pfam" id="PF13620">
    <property type="entry name" value="CarboxypepD_reg"/>
    <property type="match status" value="1"/>
</dbReference>
<evidence type="ECO:0000313" key="2">
    <source>
        <dbReference type="EMBL" id="MBB6147054.1"/>
    </source>
</evidence>
<dbReference type="AlphaFoldDB" id="A0A841K9U1"/>
<feature type="coiled-coil region" evidence="1">
    <location>
        <begin position="145"/>
        <end position="175"/>
    </location>
</feature>
<keyword evidence="1" id="KW-0175">Coiled coil</keyword>
<dbReference type="Gene3D" id="2.60.40.1120">
    <property type="entry name" value="Carboxypeptidase-like, regulatory domain"/>
    <property type="match status" value="1"/>
</dbReference>
<comment type="caution">
    <text evidence="2">The sequence shown here is derived from an EMBL/GenBank/DDBJ whole genome shotgun (WGS) entry which is preliminary data.</text>
</comment>
<proteinExistence type="predicted"/>
<reference evidence="2 3" key="1">
    <citation type="submission" date="2020-08" db="EMBL/GenBank/DDBJ databases">
        <title>Genomic Encyclopedia of Type Strains, Phase IV (KMG-IV): sequencing the most valuable type-strain genomes for metagenomic binning, comparative biology and taxonomic classification.</title>
        <authorList>
            <person name="Goeker M."/>
        </authorList>
    </citation>
    <scope>NUCLEOTIDE SEQUENCE [LARGE SCALE GENOMIC DNA]</scope>
    <source>
        <strain evidence="2 3">DSM 103733</strain>
    </source>
</reference>
<sequence length="384" mass="40851">MPQEEPKEIKTMGVKRMRKMKIWLALALAVVATPLIAPSLLAQDTGKIHGHVIDPVGVVIANVDVIVSTDGKTAKYTFKTDANGDYKGDGMAPGTYIITLNNADGKPVDQFRDVKVVAGNDVTQDFDLTRPEYIAKMSPEQKKALEEVKQKNATANKENAVIKNLNGDLAKARDDNKNKNYADSEAIMTKDTQAKPDAAVLWVELGIAQKGLKKNDDAVTSLQKAVALDSAGGKPNPEVEAAANDALGEVLATLGKIPEAQAAYDAAAKAAGAKDPKLAAMHYTNEAIMMDRAGNVDATVEAADKSIAADPTKAIPYYLKGKALINKATVDPKTNKIVAPPGCAEAYEKYLELDPDGPFSADAKSILAEMGTTVQNKYKAGKKS</sequence>
<accession>A0A841K9U1</accession>
<dbReference type="Gene3D" id="1.25.40.10">
    <property type="entry name" value="Tetratricopeptide repeat domain"/>
    <property type="match status" value="2"/>
</dbReference>
<organism evidence="2 3">
    <name type="scientific">Silvibacterium bohemicum</name>
    <dbReference type="NCBI Taxonomy" id="1577686"/>
    <lineage>
        <taxon>Bacteria</taxon>
        <taxon>Pseudomonadati</taxon>
        <taxon>Acidobacteriota</taxon>
        <taxon>Terriglobia</taxon>
        <taxon>Terriglobales</taxon>
        <taxon>Acidobacteriaceae</taxon>
        <taxon>Silvibacterium</taxon>
    </lineage>
</organism>
<keyword evidence="3" id="KW-1185">Reference proteome</keyword>
<dbReference type="GO" id="GO:0030246">
    <property type="term" value="F:carbohydrate binding"/>
    <property type="evidence" value="ECO:0007669"/>
    <property type="project" value="InterPro"/>
</dbReference>